<feature type="compositionally biased region" description="Polar residues" evidence="1">
    <location>
        <begin position="17"/>
        <end position="32"/>
    </location>
</feature>
<organism evidence="2 3">
    <name type="scientific">Candida verbasci</name>
    <dbReference type="NCBI Taxonomy" id="1227364"/>
    <lineage>
        <taxon>Eukaryota</taxon>
        <taxon>Fungi</taxon>
        <taxon>Dikarya</taxon>
        <taxon>Ascomycota</taxon>
        <taxon>Saccharomycotina</taxon>
        <taxon>Pichiomycetes</taxon>
        <taxon>Debaryomycetaceae</taxon>
        <taxon>Candida/Lodderomyces clade</taxon>
        <taxon>Candida</taxon>
    </lineage>
</organism>
<feature type="compositionally biased region" description="Basic and acidic residues" evidence="1">
    <location>
        <begin position="35"/>
        <end position="46"/>
    </location>
</feature>
<feature type="compositionally biased region" description="Basic and acidic residues" evidence="1">
    <location>
        <begin position="214"/>
        <end position="233"/>
    </location>
</feature>
<evidence type="ECO:0000256" key="1">
    <source>
        <dbReference type="SAM" id="MobiDB-lite"/>
    </source>
</evidence>
<evidence type="ECO:0000313" key="3">
    <source>
        <dbReference type="Proteomes" id="UP001152885"/>
    </source>
</evidence>
<keyword evidence="3" id="KW-1185">Reference proteome</keyword>
<name>A0A9W4XFT4_9ASCO</name>
<dbReference type="Proteomes" id="UP001152885">
    <property type="component" value="Unassembled WGS sequence"/>
</dbReference>
<proteinExistence type="predicted"/>
<gene>
    <name evidence="2" type="ORF">CANVERA_P1588</name>
</gene>
<sequence>MGSSTSKQSGRKLAKSITENNLKRTSNINQLPRNEILKEEPEKQVADESLNQSNSQSFRSSSNFDAGYLSKKLNKNQKIAEGRDGLDPHEQGTSTYDQSFINSINKLGSQIKTIDINPIRDEKNSIAINQLKHRQILYKKGEEEIKSHNPNEKKTMVHPQTLTSILKDLNDPKVSNETILKDYNLDSNFLKELGDRFEVPTHEVPIQDAVKPGDLGHNKLGRTLDQHEQEQLKKQQPHLQNDQQPDESTNESFKKLKSRISLDD</sequence>
<comment type="caution">
    <text evidence="2">The sequence shown here is derived from an EMBL/GenBank/DDBJ whole genome shotgun (WGS) entry which is preliminary data.</text>
</comment>
<feature type="region of interest" description="Disordered" evidence="1">
    <location>
        <begin position="1"/>
        <end position="63"/>
    </location>
</feature>
<evidence type="ECO:0000313" key="2">
    <source>
        <dbReference type="EMBL" id="CAI5757071.1"/>
    </source>
</evidence>
<dbReference type="OrthoDB" id="4078061at2759"/>
<dbReference type="AlphaFoldDB" id="A0A9W4XFT4"/>
<feature type="compositionally biased region" description="Low complexity" evidence="1">
    <location>
        <begin position="49"/>
        <end position="63"/>
    </location>
</feature>
<dbReference type="EMBL" id="CANTUO010000001">
    <property type="protein sequence ID" value="CAI5757071.1"/>
    <property type="molecule type" value="Genomic_DNA"/>
</dbReference>
<accession>A0A9W4XFT4</accession>
<feature type="region of interest" description="Disordered" evidence="1">
    <location>
        <begin position="208"/>
        <end position="264"/>
    </location>
</feature>
<protein>
    <submittedName>
        <fullName evidence="2">Uncharacterized protein</fullName>
    </submittedName>
</protein>
<reference evidence="2" key="1">
    <citation type="submission" date="2022-12" db="EMBL/GenBank/DDBJ databases">
        <authorList>
            <person name="Brejova B."/>
        </authorList>
    </citation>
    <scope>NUCLEOTIDE SEQUENCE</scope>
</reference>